<keyword evidence="9" id="KW-1185">Reference proteome</keyword>
<dbReference type="GO" id="GO:0032266">
    <property type="term" value="F:phosphatidylinositol-3-phosphate binding"/>
    <property type="evidence" value="ECO:0007669"/>
    <property type="project" value="UniProtKB-UniRule"/>
</dbReference>
<evidence type="ECO:0000256" key="4">
    <source>
        <dbReference type="ARBA" id="ARBA00022927"/>
    </source>
</evidence>
<accession>A0A4D9CRE2</accession>
<organism evidence="8 9">
    <name type="scientific">Nannochloropsis salina CCMP1776</name>
    <dbReference type="NCBI Taxonomy" id="1027361"/>
    <lineage>
        <taxon>Eukaryota</taxon>
        <taxon>Sar</taxon>
        <taxon>Stramenopiles</taxon>
        <taxon>Ochrophyta</taxon>
        <taxon>Eustigmatophyceae</taxon>
        <taxon>Eustigmatales</taxon>
        <taxon>Monodopsidaceae</taxon>
        <taxon>Microchloropsis</taxon>
        <taxon>Microchloropsis salina</taxon>
    </lineage>
</organism>
<comment type="similarity">
    <text evidence="1 6">Belongs to the VPS36 family.</text>
</comment>
<keyword evidence="2 6" id="KW-0813">Transport</keyword>
<comment type="caution">
    <text evidence="8">The sequence shown here is derived from an EMBL/GenBank/DDBJ whole genome shotgun (WGS) entry which is preliminary data.</text>
</comment>
<dbReference type="Pfam" id="PF11605">
    <property type="entry name" value="Vps36_ESCRT-II"/>
    <property type="match status" value="1"/>
</dbReference>
<dbReference type="InterPro" id="IPR036388">
    <property type="entry name" value="WH-like_DNA-bd_sf"/>
</dbReference>
<sequence length="453" mass="49306">MAALHTTNPFELFWQDLPLPPGSTRPPLSEFEVECLMRDRVSLVDGRSNRIVHRDGIVLLTSHRIIWHCQSQSRALHGHLSRVAEARTSRNIFKPSTRVHLYLQGKVQDLDNRPATKIEFAHGGRDEFLKQVRSLLMMRDWEKPPPVKLRLSPCAIEADGSTPASMPSFSPASPVQTVEPVFTTRLAGVGGILRQQETARAAQDRLATEAFADLEALMGKAREVVGVIERYATVLASKDKGEGEKGGSEAEGGTARDDAELQGLLLNMGISNPVTRVSAGSLYHQELARQLARFLAGGSTAAGALGRRSLLSERGGMMTLHDVFCLFNRARGTALISPEDLLDACETLELLQLGMRLRRFPSGVSVVEAMDFSEERVGARLRALAEAEADGSLTALDVATHLRVSIALAQEFLGTAEAQGLLCRDQSVQGTLFWPNRFPAWVAQAGEGNNGAS</sequence>
<dbReference type="OrthoDB" id="271448at2759"/>
<dbReference type="EMBL" id="SDOX01000183">
    <property type="protein sequence ID" value="TFJ80103.1"/>
    <property type="molecule type" value="Genomic_DNA"/>
</dbReference>
<keyword evidence="3 6" id="KW-0967">Endosome</keyword>
<dbReference type="PROSITE" id="PS51495">
    <property type="entry name" value="GLUE"/>
    <property type="match status" value="1"/>
</dbReference>
<keyword evidence="5" id="KW-0175">Coiled coil</keyword>
<proteinExistence type="inferred from homology"/>
<keyword evidence="6" id="KW-0963">Cytoplasm</keyword>
<dbReference type="InterPro" id="IPR021648">
    <property type="entry name" value="GLUE_dom"/>
</dbReference>
<evidence type="ECO:0000256" key="1">
    <source>
        <dbReference type="ARBA" id="ARBA00009697"/>
    </source>
</evidence>
<dbReference type="PANTHER" id="PTHR13128:SF12">
    <property type="entry name" value="VACUOLAR PROTEIN-SORTING-ASSOCIATED PROTEIN 36"/>
    <property type="match status" value="1"/>
</dbReference>
<feature type="domain" description="GLUE N-terminal" evidence="7">
    <location>
        <begin position="18"/>
        <end position="148"/>
    </location>
</feature>
<dbReference type="InterPro" id="IPR011993">
    <property type="entry name" value="PH-like_dom_sf"/>
</dbReference>
<evidence type="ECO:0000256" key="2">
    <source>
        <dbReference type="ARBA" id="ARBA00022448"/>
    </source>
</evidence>
<evidence type="ECO:0000256" key="5">
    <source>
        <dbReference type="ARBA" id="ARBA00023054"/>
    </source>
</evidence>
<dbReference type="Gene3D" id="6.10.140.260">
    <property type="match status" value="1"/>
</dbReference>
<dbReference type="Gene3D" id="1.10.10.10">
    <property type="entry name" value="Winged helix-like DNA-binding domain superfamily/Winged helix DNA-binding domain"/>
    <property type="match status" value="2"/>
</dbReference>
<comment type="subcellular location">
    <subcellularLocation>
        <location evidence="6">Cytoplasm</location>
    </subcellularLocation>
    <subcellularLocation>
        <location evidence="6">Endosome</location>
    </subcellularLocation>
</comment>
<evidence type="ECO:0000256" key="6">
    <source>
        <dbReference type="RuleBase" id="RU367095"/>
    </source>
</evidence>
<dbReference type="Pfam" id="PF04157">
    <property type="entry name" value="EAP30"/>
    <property type="match status" value="1"/>
</dbReference>
<dbReference type="GO" id="GO:0043328">
    <property type="term" value="P:protein transport to vacuole involved in ubiquitin-dependent protein catabolic process via the multivesicular body sorting pathway"/>
    <property type="evidence" value="ECO:0007669"/>
    <property type="project" value="UniProtKB-UniRule"/>
</dbReference>
<evidence type="ECO:0000256" key="3">
    <source>
        <dbReference type="ARBA" id="ARBA00022753"/>
    </source>
</evidence>
<dbReference type="AlphaFoldDB" id="A0A4D9CRE2"/>
<evidence type="ECO:0000313" key="9">
    <source>
        <dbReference type="Proteomes" id="UP000355283"/>
    </source>
</evidence>
<dbReference type="Proteomes" id="UP000355283">
    <property type="component" value="Unassembled WGS sequence"/>
</dbReference>
<dbReference type="GO" id="GO:0031902">
    <property type="term" value="C:late endosome membrane"/>
    <property type="evidence" value="ECO:0007669"/>
    <property type="project" value="UniProtKB-UniRule"/>
</dbReference>
<dbReference type="Gene3D" id="2.30.29.30">
    <property type="entry name" value="Pleckstrin-homology domain (PH domain)/Phosphotyrosine-binding domain (PTB)"/>
    <property type="match status" value="1"/>
</dbReference>
<keyword evidence="4 6" id="KW-0653">Protein transport</keyword>
<dbReference type="FunFam" id="1.10.10.10:FF:000165">
    <property type="entry name" value="Vacuolar protein sorting protein (Vps36)"/>
    <property type="match status" value="1"/>
</dbReference>
<dbReference type="PANTHER" id="PTHR13128">
    <property type="entry name" value="VACUOLAR PROTEIN-SORTING-ASSOCIATED PROTEIN 36"/>
    <property type="match status" value="1"/>
</dbReference>
<protein>
    <recommendedName>
        <fullName evidence="6">Vacuolar protein-sorting-associated protein 36</fullName>
    </recommendedName>
    <alternativeName>
        <fullName evidence="6">ESCRT-II complex subunit VPS36</fullName>
    </alternativeName>
</protein>
<dbReference type="GO" id="GO:0043130">
    <property type="term" value="F:ubiquitin binding"/>
    <property type="evidence" value="ECO:0007669"/>
    <property type="project" value="UniProtKB-UniRule"/>
</dbReference>
<dbReference type="SUPFAM" id="SSF46785">
    <property type="entry name" value="Winged helix' DNA-binding domain"/>
    <property type="match status" value="1"/>
</dbReference>
<dbReference type="InterPro" id="IPR036390">
    <property type="entry name" value="WH_DNA-bd_sf"/>
</dbReference>
<dbReference type="InterPro" id="IPR040608">
    <property type="entry name" value="Snf8/Vps36"/>
</dbReference>
<evidence type="ECO:0000259" key="7">
    <source>
        <dbReference type="PROSITE" id="PS51495"/>
    </source>
</evidence>
<dbReference type="SUPFAM" id="SSF50729">
    <property type="entry name" value="PH domain-like"/>
    <property type="match status" value="1"/>
</dbReference>
<reference evidence="8 9" key="1">
    <citation type="submission" date="2019-01" db="EMBL/GenBank/DDBJ databases">
        <title>Nuclear Genome Assembly of the Microalgal Biofuel strain Nannochloropsis salina CCMP1776.</title>
        <authorList>
            <person name="Hovde B."/>
        </authorList>
    </citation>
    <scope>NUCLEOTIDE SEQUENCE [LARGE SCALE GENOMIC DNA]</scope>
    <source>
        <strain evidence="8 9">CCMP1776</strain>
    </source>
</reference>
<dbReference type="InterPro" id="IPR037855">
    <property type="entry name" value="Vps36"/>
</dbReference>
<evidence type="ECO:0000313" key="8">
    <source>
        <dbReference type="EMBL" id="TFJ80103.1"/>
    </source>
</evidence>
<gene>
    <name evidence="8" type="ORF">NSK_008660</name>
</gene>
<name>A0A4D9CRE2_9STRA</name>
<comment type="function">
    <text evidence="6">Component of the ESCRT-II complex (endosomal sorting complex required for transport II), which is required for multivesicular body (MVB) formation and sorting of endosomal cargo proteins into MVBs.</text>
</comment>
<dbReference type="GO" id="GO:0000814">
    <property type="term" value="C:ESCRT II complex"/>
    <property type="evidence" value="ECO:0007669"/>
    <property type="project" value="UniProtKB-UniRule"/>
</dbReference>
<comment type="subunit">
    <text evidence="6">Component of the endosomal sorting complex required for transport II (ESCRT-II).</text>
</comment>